<dbReference type="Proteomes" id="UP000494365">
    <property type="component" value="Unassembled WGS sequence"/>
</dbReference>
<name>A0A6S7BMQ2_9BURK</name>
<proteinExistence type="predicted"/>
<evidence type="ECO:0000313" key="2">
    <source>
        <dbReference type="Proteomes" id="UP000494365"/>
    </source>
</evidence>
<evidence type="ECO:0000313" key="1">
    <source>
        <dbReference type="EMBL" id="CAB3804278.1"/>
    </source>
</evidence>
<dbReference type="EMBL" id="CADIKK010000038">
    <property type="protein sequence ID" value="CAB3804278.1"/>
    <property type="molecule type" value="Genomic_DNA"/>
</dbReference>
<sequence length="235" mass="26507">MAPTRIADLLANTQRDLDVAGDIAAGALTQTVKLLKAALPFLLPVRVVTGHLSPLDIVHEASGEPYTKILLTWFIGFAKNPKWEIDDLIDFIGMARRAVSDRIENFLKQKKCNVPRSLRKLAQTECDLCDDVMIRWLAVTNFVRLFDLAFRWGIHCLSNDRLSVLDELGLTEETMFDLPDSEIVGLKLVERVEAENKQHLADLWTFLRDDPEGIKFEQLVFDATKAYAASHGDTL</sequence>
<reference evidence="1 2" key="1">
    <citation type="submission" date="2020-04" db="EMBL/GenBank/DDBJ databases">
        <authorList>
            <person name="De Canck E."/>
        </authorList>
    </citation>
    <scope>NUCLEOTIDE SEQUENCE [LARGE SCALE GENOMIC DNA]</scope>
    <source>
        <strain evidence="1 2">LMG 28614</strain>
    </source>
</reference>
<protein>
    <submittedName>
        <fullName evidence="1">Uncharacterized protein</fullName>
    </submittedName>
</protein>
<dbReference type="RefSeq" id="WP_175152968.1">
    <property type="nucleotide sequence ID" value="NZ_CADIKK010000038.1"/>
</dbReference>
<accession>A0A6S7BMQ2</accession>
<organism evidence="1 2">
    <name type="scientific">Paraburkholderia ultramafica</name>
    <dbReference type="NCBI Taxonomy" id="1544867"/>
    <lineage>
        <taxon>Bacteria</taxon>
        <taxon>Pseudomonadati</taxon>
        <taxon>Pseudomonadota</taxon>
        <taxon>Betaproteobacteria</taxon>
        <taxon>Burkholderiales</taxon>
        <taxon>Burkholderiaceae</taxon>
        <taxon>Paraburkholderia</taxon>
    </lineage>
</organism>
<dbReference type="AlphaFoldDB" id="A0A6S7BMQ2"/>
<gene>
    <name evidence="1" type="ORF">LMG28614_05996</name>
</gene>
<keyword evidence="2" id="KW-1185">Reference proteome</keyword>